<dbReference type="GO" id="GO:0036376">
    <property type="term" value="P:sodium ion export across plasma membrane"/>
    <property type="evidence" value="ECO:0007669"/>
    <property type="project" value="InterPro"/>
</dbReference>
<dbReference type="STRING" id="1121025.SAMN02745249_00835"/>
<evidence type="ECO:0000256" key="3">
    <source>
        <dbReference type="ARBA" id="ARBA00022692"/>
    </source>
</evidence>
<protein>
    <submittedName>
        <fullName evidence="8">Oxaloacetate decarboxylase, gamma chain</fullName>
    </submittedName>
</protein>
<dbReference type="RefSeq" id="WP_073296829.1">
    <property type="nucleotide sequence ID" value="NZ_FQUF01000010.1"/>
</dbReference>
<evidence type="ECO:0000256" key="4">
    <source>
        <dbReference type="ARBA" id="ARBA00022989"/>
    </source>
</evidence>
<accession>A0A1M4V5K7</accession>
<evidence type="ECO:0000256" key="7">
    <source>
        <dbReference type="SAM" id="Phobius"/>
    </source>
</evidence>
<feature type="transmembrane region" description="Helical" evidence="7">
    <location>
        <begin position="6"/>
        <end position="31"/>
    </location>
</feature>
<sequence>MESINIMDGLILTIVSMLVVFVVLAAIWGLVEIFSSLINQQEPVEESVGTQPSASQPQTVSPLAPNKTHQQVAELMALVLASEDAPNKKFEIVESKRIK</sequence>
<evidence type="ECO:0000256" key="6">
    <source>
        <dbReference type="SAM" id="MobiDB-lite"/>
    </source>
</evidence>
<evidence type="ECO:0000256" key="1">
    <source>
        <dbReference type="ARBA" id="ARBA00004236"/>
    </source>
</evidence>
<dbReference type="Pfam" id="PF04277">
    <property type="entry name" value="OAD_gamma"/>
    <property type="match status" value="1"/>
</dbReference>
<dbReference type="InterPro" id="IPR005899">
    <property type="entry name" value="Na_pump_deCOase"/>
</dbReference>
<organism evidence="8 9">
    <name type="scientific">Atopostipes suicloacalis DSM 15692</name>
    <dbReference type="NCBI Taxonomy" id="1121025"/>
    <lineage>
        <taxon>Bacteria</taxon>
        <taxon>Bacillati</taxon>
        <taxon>Bacillota</taxon>
        <taxon>Bacilli</taxon>
        <taxon>Lactobacillales</taxon>
        <taxon>Carnobacteriaceae</taxon>
        <taxon>Atopostipes</taxon>
    </lineage>
</organism>
<evidence type="ECO:0000256" key="2">
    <source>
        <dbReference type="ARBA" id="ARBA00022475"/>
    </source>
</evidence>
<proteinExistence type="predicted"/>
<dbReference type="AlphaFoldDB" id="A0A1M4V5K7"/>
<evidence type="ECO:0000313" key="8">
    <source>
        <dbReference type="EMBL" id="SHE64148.1"/>
    </source>
</evidence>
<keyword evidence="2" id="KW-1003">Cell membrane</keyword>
<keyword evidence="4 7" id="KW-1133">Transmembrane helix</keyword>
<keyword evidence="3 7" id="KW-0812">Transmembrane</keyword>
<feature type="region of interest" description="Disordered" evidence="6">
    <location>
        <begin position="45"/>
        <end position="65"/>
    </location>
</feature>
<dbReference type="OrthoDB" id="2167345at2"/>
<dbReference type="EMBL" id="FQUF01000010">
    <property type="protein sequence ID" value="SHE64148.1"/>
    <property type="molecule type" value="Genomic_DNA"/>
</dbReference>
<dbReference type="Proteomes" id="UP000184128">
    <property type="component" value="Unassembled WGS sequence"/>
</dbReference>
<reference evidence="8 9" key="1">
    <citation type="submission" date="2016-11" db="EMBL/GenBank/DDBJ databases">
        <authorList>
            <person name="Jaros S."/>
            <person name="Januszkiewicz K."/>
            <person name="Wedrychowicz H."/>
        </authorList>
    </citation>
    <scope>NUCLEOTIDE SEQUENCE [LARGE SCALE GENOMIC DNA]</scope>
    <source>
        <strain evidence="8 9">DSM 15692</strain>
    </source>
</reference>
<name>A0A1M4V5K7_9LACT</name>
<evidence type="ECO:0000313" key="9">
    <source>
        <dbReference type="Proteomes" id="UP000184128"/>
    </source>
</evidence>
<keyword evidence="5 7" id="KW-0472">Membrane</keyword>
<evidence type="ECO:0000256" key="5">
    <source>
        <dbReference type="ARBA" id="ARBA00023136"/>
    </source>
</evidence>
<dbReference type="GO" id="GO:0015081">
    <property type="term" value="F:sodium ion transmembrane transporter activity"/>
    <property type="evidence" value="ECO:0007669"/>
    <property type="project" value="InterPro"/>
</dbReference>
<gene>
    <name evidence="8" type="ORF">SAMN02745249_00835</name>
</gene>
<dbReference type="GO" id="GO:0005886">
    <property type="term" value="C:plasma membrane"/>
    <property type="evidence" value="ECO:0007669"/>
    <property type="project" value="UniProtKB-SubCell"/>
</dbReference>
<keyword evidence="9" id="KW-1185">Reference proteome</keyword>
<comment type="subcellular location">
    <subcellularLocation>
        <location evidence="1">Cell membrane</location>
    </subcellularLocation>
</comment>